<protein>
    <submittedName>
        <fullName evidence="1">Uncharacterized protein</fullName>
    </submittedName>
</protein>
<organism evidence="1 2">
    <name type="scientific">Chryseobacterium pennae</name>
    <dbReference type="NCBI Taxonomy" id="2258962"/>
    <lineage>
        <taxon>Bacteria</taxon>
        <taxon>Pseudomonadati</taxon>
        <taxon>Bacteroidota</taxon>
        <taxon>Flavobacteriia</taxon>
        <taxon>Flavobacteriales</taxon>
        <taxon>Weeksellaceae</taxon>
        <taxon>Chryseobacterium group</taxon>
        <taxon>Chryseobacterium</taxon>
    </lineage>
</organism>
<reference evidence="2" key="1">
    <citation type="submission" date="2018-06" db="EMBL/GenBank/DDBJ databases">
        <authorList>
            <person name="Lum Nde A."/>
            <person name="Hugo C."/>
        </authorList>
    </citation>
    <scope>NUCLEOTIDE SEQUENCE [LARGE SCALE GENOMIC DNA]</scope>
    <source>
        <strain evidence="2">1_F178</strain>
    </source>
</reference>
<keyword evidence="2" id="KW-1185">Reference proteome</keyword>
<proteinExistence type="predicted"/>
<comment type="caution">
    <text evidence="1">The sequence shown here is derived from an EMBL/GenBank/DDBJ whole genome shotgun (WGS) entry which is preliminary data.</text>
</comment>
<evidence type="ECO:0000313" key="1">
    <source>
        <dbReference type="EMBL" id="REC60067.1"/>
    </source>
</evidence>
<gene>
    <name evidence="1" type="ORF">DRF65_23035</name>
</gene>
<evidence type="ECO:0000313" key="2">
    <source>
        <dbReference type="Proteomes" id="UP000256686"/>
    </source>
</evidence>
<accession>A0A3D9C2H1</accession>
<dbReference type="Proteomes" id="UP000256686">
    <property type="component" value="Unassembled WGS sequence"/>
</dbReference>
<dbReference type="EMBL" id="QNVT01000029">
    <property type="protein sequence ID" value="REC60067.1"/>
    <property type="molecule type" value="Genomic_DNA"/>
</dbReference>
<dbReference type="AlphaFoldDB" id="A0A3D9C2H1"/>
<sequence length="69" mass="7348">MSSAINGGIKSLTVTTQLKFARNPSELILEINNTQVAKIPFSSVATTTTIDNLNITGDFVIKILNPNTG</sequence>
<name>A0A3D9C2H1_9FLAO</name>
<dbReference type="RefSeq" id="WP_115973072.1">
    <property type="nucleotide sequence ID" value="NZ_QNVT01000029.1"/>
</dbReference>